<keyword evidence="4" id="KW-1015">Disulfide bond</keyword>
<feature type="binding site" evidence="3">
    <location>
        <position position="71"/>
    </location>
    <ligand>
        <name>Cu cation</name>
        <dbReference type="ChEBI" id="CHEBI:23378"/>
    </ligand>
</feature>
<dbReference type="Gene3D" id="3.40.30.10">
    <property type="entry name" value="Glutaredoxin"/>
    <property type="match status" value="1"/>
</dbReference>
<keyword evidence="2 3" id="KW-0186">Copper</keyword>
<proteinExistence type="inferred from homology"/>
<keyword evidence="3" id="KW-0479">Metal-binding</keyword>
<dbReference type="SUPFAM" id="SSF52833">
    <property type="entry name" value="Thioredoxin-like"/>
    <property type="match status" value="1"/>
</dbReference>
<dbReference type="InterPro" id="IPR013766">
    <property type="entry name" value="Thioredoxin_domain"/>
</dbReference>
<dbReference type="InterPro" id="IPR003782">
    <property type="entry name" value="SCO1/SenC"/>
</dbReference>
<dbReference type="PANTHER" id="PTHR12151:SF25">
    <property type="entry name" value="LINALOOL DEHYDRATASE_ISOMERASE DOMAIN-CONTAINING PROTEIN"/>
    <property type="match status" value="1"/>
</dbReference>
<dbReference type="PROSITE" id="PS51352">
    <property type="entry name" value="THIOREDOXIN_2"/>
    <property type="match status" value="1"/>
</dbReference>
<evidence type="ECO:0000313" key="6">
    <source>
        <dbReference type="EMBL" id="MBA5775579.1"/>
    </source>
</evidence>
<feature type="binding site" evidence="3">
    <location>
        <position position="157"/>
    </location>
    <ligand>
        <name>Cu cation</name>
        <dbReference type="ChEBI" id="CHEBI:23378"/>
    </ligand>
</feature>
<feature type="domain" description="Thioredoxin" evidence="5">
    <location>
        <begin position="29"/>
        <end position="192"/>
    </location>
</feature>
<dbReference type="RefSeq" id="WP_182161145.1">
    <property type="nucleotide sequence ID" value="NZ_JACFXV010000006.1"/>
</dbReference>
<dbReference type="Proteomes" id="UP000541109">
    <property type="component" value="Unassembled WGS sequence"/>
</dbReference>
<reference evidence="6 7" key="1">
    <citation type="submission" date="2020-07" db="EMBL/GenBank/DDBJ databases">
        <title>Stappia sp., F7233, whole genome shotgun sequencing project.</title>
        <authorList>
            <person name="Jiang S."/>
            <person name="Liu Z.W."/>
            <person name="Du Z.J."/>
        </authorList>
    </citation>
    <scope>NUCLEOTIDE SEQUENCE [LARGE SCALE GENOMIC DNA]</scope>
    <source>
        <strain evidence="6 7">F7233</strain>
    </source>
</reference>
<dbReference type="InterPro" id="IPR036249">
    <property type="entry name" value="Thioredoxin-like_sf"/>
</dbReference>
<feature type="disulfide bond" description="Redox-active" evidence="4">
    <location>
        <begin position="67"/>
        <end position="71"/>
    </location>
</feature>
<dbReference type="EMBL" id="JACFXV010000006">
    <property type="protein sequence ID" value="MBA5775579.1"/>
    <property type="molecule type" value="Genomic_DNA"/>
</dbReference>
<comment type="similarity">
    <text evidence="1">Belongs to the SCO1/2 family.</text>
</comment>
<evidence type="ECO:0000256" key="3">
    <source>
        <dbReference type="PIRSR" id="PIRSR603782-1"/>
    </source>
</evidence>
<dbReference type="GO" id="GO:0046872">
    <property type="term" value="F:metal ion binding"/>
    <property type="evidence" value="ECO:0007669"/>
    <property type="project" value="UniProtKB-KW"/>
</dbReference>
<comment type="caution">
    <text evidence="6">The sequence shown here is derived from an EMBL/GenBank/DDBJ whole genome shotgun (WGS) entry which is preliminary data.</text>
</comment>
<dbReference type="Pfam" id="PF02630">
    <property type="entry name" value="SCO1-SenC"/>
    <property type="match status" value="1"/>
</dbReference>
<feature type="binding site" evidence="3">
    <location>
        <position position="67"/>
    </location>
    <ligand>
        <name>Cu cation</name>
        <dbReference type="ChEBI" id="CHEBI:23378"/>
    </ligand>
</feature>
<gene>
    <name evidence="6" type="ORF">H2509_00405</name>
</gene>
<dbReference type="AlphaFoldDB" id="A0A839A9Y5"/>
<evidence type="ECO:0000256" key="1">
    <source>
        <dbReference type="ARBA" id="ARBA00010996"/>
    </source>
</evidence>
<name>A0A839A9Y5_9HYPH</name>
<sequence>MAFLALAGFALVTGLNLYLGGEESGVRYSGEADVRSEFTLTDHTGRQVTQADYSDRWQLVFFGFTHCPDVCPTTLAYMASVLDRLGGNADRVAPIFITVDPARDTVPVMAEYVSAFHPRLIGLTGSEAQTAEAARNFRTWFERSDDASAPDGYFMAHAGHIYLMRPDGAFEAVYQEGGQSSEALAEEIRKKI</sequence>
<accession>A0A839A9Y5</accession>
<dbReference type="PANTHER" id="PTHR12151">
    <property type="entry name" value="ELECTRON TRANSPORT PROTIN SCO1/SENC FAMILY MEMBER"/>
    <property type="match status" value="1"/>
</dbReference>
<dbReference type="CDD" id="cd02968">
    <property type="entry name" value="SCO"/>
    <property type="match status" value="1"/>
</dbReference>
<dbReference type="FunFam" id="3.40.30.10:FF:000013">
    <property type="entry name" value="Blast:Protein SCO1 homolog, mitochondrial"/>
    <property type="match status" value="1"/>
</dbReference>
<evidence type="ECO:0000256" key="2">
    <source>
        <dbReference type="ARBA" id="ARBA00023008"/>
    </source>
</evidence>
<evidence type="ECO:0000313" key="7">
    <source>
        <dbReference type="Proteomes" id="UP000541109"/>
    </source>
</evidence>
<evidence type="ECO:0000259" key="5">
    <source>
        <dbReference type="PROSITE" id="PS51352"/>
    </source>
</evidence>
<protein>
    <submittedName>
        <fullName evidence="6">SCO family protein</fullName>
    </submittedName>
</protein>
<keyword evidence="7" id="KW-1185">Reference proteome</keyword>
<evidence type="ECO:0000256" key="4">
    <source>
        <dbReference type="PIRSR" id="PIRSR603782-2"/>
    </source>
</evidence>
<organism evidence="6 7">
    <name type="scientific">Stappia albiluteola</name>
    <dbReference type="NCBI Taxonomy" id="2758565"/>
    <lineage>
        <taxon>Bacteria</taxon>
        <taxon>Pseudomonadati</taxon>
        <taxon>Pseudomonadota</taxon>
        <taxon>Alphaproteobacteria</taxon>
        <taxon>Hyphomicrobiales</taxon>
        <taxon>Stappiaceae</taxon>
        <taxon>Stappia</taxon>
    </lineage>
</organism>